<keyword evidence="4 5" id="KW-0472">Membrane</keyword>
<evidence type="ECO:0000256" key="1">
    <source>
        <dbReference type="ARBA" id="ARBA00004141"/>
    </source>
</evidence>
<proteinExistence type="inferred from homology"/>
<comment type="subcellular location">
    <subcellularLocation>
        <location evidence="5">Cell membrane</location>
        <topology evidence="5">Multi-pass membrane protein</topology>
    </subcellularLocation>
    <subcellularLocation>
        <location evidence="1">Membrane</location>
        <topology evidence="1">Multi-pass membrane protein</topology>
    </subcellularLocation>
</comment>
<dbReference type="InterPro" id="IPR002033">
    <property type="entry name" value="TatC"/>
</dbReference>
<name>A0ABT3X584_9BACL</name>
<dbReference type="PRINTS" id="PR01840">
    <property type="entry name" value="TATCFAMILY"/>
</dbReference>
<keyword evidence="5" id="KW-0811">Translocation</keyword>
<keyword evidence="5" id="KW-1003">Cell membrane</keyword>
<evidence type="ECO:0000256" key="4">
    <source>
        <dbReference type="ARBA" id="ARBA00023136"/>
    </source>
</evidence>
<keyword evidence="7" id="KW-1185">Reference proteome</keyword>
<comment type="subunit">
    <text evidence="5">Forms a complex with TatA.</text>
</comment>
<dbReference type="EMBL" id="JAPMLT010000015">
    <property type="protein sequence ID" value="MCX7572053.1"/>
    <property type="molecule type" value="Genomic_DNA"/>
</dbReference>
<evidence type="ECO:0000256" key="3">
    <source>
        <dbReference type="ARBA" id="ARBA00022989"/>
    </source>
</evidence>
<feature type="transmembrane region" description="Helical" evidence="5">
    <location>
        <begin position="73"/>
        <end position="98"/>
    </location>
</feature>
<evidence type="ECO:0000256" key="5">
    <source>
        <dbReference type="HAMAP-Rule" id="MF_00902"/>
    </source>
</evidence>
<dbReference type="HAMAP" id="MF_00902">
    <property type="entry name" value="TatC"/>
    <property type="match status" value="1"/>
</dbReference>
<feature type="transmembrane region" description="Helical" evidence="5">
    <location>
        <begin position="157"/>
        <end position="186"/>
    </location>
</feature>
<dbReference type="Pfam" id="PF00902">
    <property type="entry name" value="TatC"/>
    <property type="match status" value="1"/>
</dbReference>
<evidence type="ECO:0000313" key="7">
    <source>
        <dbReference type="Proteomes" id="UP001208017"/>
    </source>
</evidence>
<feature type="transmembrane region" description="Helical" evidence="5">
    <location>
        <begin position="198"/>
        <end position="216"/>
    </location>
</feature>
<sequence>MSEQTQDQHLVSHLAELRKRIIWTLVVFIVFLAVTFIWVQPIYEFLVSDATRLFPDMKMDRLVALGPGEVLRVYFTVAGLTALGFTLPVLLFQIWAFIRPALEEREAQMALRFLPLVLGMFVFGILFGYYFVFPLLYKFLYQLGSQTFTLQYTAANYFGFMSNIVIPFGFIFEMPVAVMFLTRIGILTPQTLIKVRKYAYFGIIVIASMISPPDFISHLSVAAPMFVLYEVSILIAKWSWKKRQQSLAEAEARYAAEEQE</sequence>
<gene>
    <name evidence="5 6" type="primary">tatC</name>
    <name evidence="6" type="ORF">OS242_19125</name>
</gene>
<dbReference type="NCBIfam" id="TIGR00945">
    <property type="entry name" value="tatC"/>
    <property type="match status" value="1"/>
</dbReference>
<dbReference type="PANTHER" id="PTHR30371:SF4">
    <property type="entry name" value="SEC-INDEPENDENT PROTEIN TRANSLOCASE PROTEIN TATCD"/>
    <property type="match status" value="1"/>
</dbReference>
<protein>
    <recommendedName>
        <fullName evidence="5">Sec-independent protein translocase protein TatC</fullName>
    </recommendedName>
</protein>
<feature type="transmembrane region" description="Helical" evidence="5">
    <location>
        <begin position="222"/>
        <end position="240"/>
    </location>
</feature>
<organism evidence="6 7">
    <name type="scientific">Tumebacillus lacus</name>
    <dbReference type="NCBI Taxonomy" id="2995335"/>
    <lineage>
        <taxon>Bacteria</taxon>
        <taxon>Bacillati</taxon>
        <taxon>Bacillota</taxon>
        <taxon>Bacilli</taxon>
        <taxon>Bacillales</taxon>
        <taxon>Alicyclobacillaceae</taxon>
        <taxon>Tumebacillus</taxon>
    </lineage>
</organism>
<reference evidence="6 7" key="1">
    <citation type="submission" date="2022-11" db="EMBL/GenBank/DDBJ databases">
        <title>Study of microbial diversity in lake waters.</title>
        <authorList>
            <person name="Zhang J."/>
        </authorList>
    </citation>
    <scope>NUCLEOTIDE SEQUENCE [LARGE SCALE GENOMIC DNA]</scope>
    <source>
        <strain evidence="6 7">DT12</strain>
    </source>
</reference>
<comment type="function">
    <text evidence="5">Part of the twin-arginine translocation (Tat) system that transports large folded proteins containing a characteristic twin-arginine motif in their signal peptide across membranes.</text>
</comment>
<evidence type="ECO:0000313" key="6">
    <source>
        <dbReference type="EMBL" id="MCX7572053.1"/>
    </source>
</evidence>
<evidence type="ECO:0000256" key="2">
    <source>
        <dbReference type="ARBA" id="ARBA00022692"/>
    </source>
</evidence>
<feature type="transmembrane region" description="Helical" evidence="5">
    <location>
        <begin position="110"/>
        <end position="137"/>
    </location>
</feature>
<comment type="similarity">
    <text evidence="5">Belongs to the TatC family.</text>
</comment>
<feature type="transmembrane region" description="Helical" evidence="5">
    <location>
        <begin position="21"/>
        <end position="39"/>
    </location>
</feature>
<dbReference type="Proteomes" id="UP001208017">
    <property type="component" value="Unassembled WGS sequence"/>
</dbReference>
<dbReference type="PANTHER" id="PTHR30371">
    <property type="entry name" value="SEC-INDEPENDENT PROTEIN TRANSLOCASE PROTEIN TATC"/>
    <property type="match status" value="1"/>
</dbReference>
<keyword evidence="5" id="KW-0813">Transport</keyword>
<dbReference type="RefSeq" id="WP_267153304.1">
    <property type="nucleotide sequence ID" value="NZ_JAPMLT010000015.1"/>
</dbReference>
<keyword evidence="2 5" id="KW-0812">Transmembrane</keyword>
<keyword evidence="3 5" id="KW-1133">Transmembrane helix</keyword>
<keyword evidence="5" id="KW-0653">Protein transport</keyword>
<accession>A0ABT3X584</accession>
<comment type="caution">
    <text evidence="6">The sequence shown here is derived from an EMBL/GenBank/DDBJ whole genome shotgun (WGS) entry which is preliminary data.</text>
</comment>